<keyword evidence="3" id="KW-0479">Metal-binding</keyword>
<dbReference type="Proteomes" id="UP000295758">
    <property type="component" value="Unassembled WGS sequence"/>
</dbReference>
<evidence type="ECO:0000313" key="18">
    <source>
        <dbReference type="Proteomes" id="UP000199519"/>
    </source>
</evidence>
<dbReference type="PANTHER" id="PTHR43687:SF6">
    <property type="entry name" value="L-ASPARTATE SEMIALDEHYDE SULFURTRANSFERASE IRON-SULFUR SUBUNIT"/>
    <property type="match status" value="1"/>
</dbReference>
<evidence type="ECO:0000313" key="16">
    <source>
        <dbReference type="Proteomes" id="UP000198612"/>
    </source>
</evidence>
<evidence type="ECO:0000313" key="12">
    <source>
        <dbReference type="EMBL" id="SDI90856.1"/>
    </source>
</evidence>
<reference evidence="12 17" key="1">
    <citation type="submission" date="2016-10" db="EMBL/GenBank/DDBJ databases">
        <authorList>
            <person name="de Groot N.N."/>
        </authorList>
    </citation>
    <scope>NUCLEOTIDE SEQUENCE [LARGE SCALE GENOMIC DNA]</scope>
    <source>
        <strain evidence="12 17">WG7</strain>
    </source>
</reference>
<dbReference type="EMBL" id="SOEF01000014">
    <property type="protein sequence ID" value="TDX43757.1"/>
    <property type="molecule type" value="Genomic_DNA"/>
</dbReference>
<organism evidence="10 22">
    <name type="scientific">Halanaerobium congolense</name>
    <dbReference type="NCBI Taxonomy" id="54121"/>
    <lineage>
        <taxon>Bacteria</taxon>
        <taxon>Bacillati</taxon>
        <taxon>Bacillota</taxon>
        <taxon>Clostridia</taxon>
        <taxon>Halanaerobiales</taxon>
        <taxon>Halanaerobiaceae</taxon>
        <taxon>Halanaerobium</taxon>
    </lineage>
</organism>
<dbReference type="Proteomes" id="UP000198945">
    <property type="component" value="Unassembled WGS sequence"/>
</dbReference>
<evidence type="ECO:0000313" key="22">
    <source>
        <dbReference type="Proteomes" id="UP000324896"/>
    </source>
</evidence>
<dbReference type="Pfam" id="PF13237">
    <property type="entry name" value="Fer4_10"/>
    <property type="match status" value="1"/>
</dbReference>
<keyword evidence="2" id="KW-0004">4Fe-4S</keyword>
<dbReference type="AlphaFoldDB" id="A0A1G6NSD8"/>
<dbReference type="EMBL" id="FNEH01000019">
    <property type="protein sequence ID" value="SDI90856.1"/>
    <property type="molecule type" value="Genomic_DNA"/>
</dbReference>
<name>A0A1G6NSD8_9FIRM</name>
<evidence type="ECO:0000313" key="9">
    <source>
        <dbReference type="EMBL" id="PXV63490.1"/>
    </source>
</evidence>
<keyword evidence="18" id="KW-1185">Reference proteome</keyword>
<evidence type="ECO:0000313" key="13">
    <source>
        <dbReference type="EMBL" id="SES97161.1"/>
    </source>
</evidence>
<dbReference type="Proteomes" id="UP000198612">
    <property type="component" value="Unassembled WGS sequence"/>
</dbReference>
<evidence type="ECO:0000256" key="1">
    <source>
        <dbReference type="ARBA" id="ARBA00022448"/>
    </source>
</evidence>
<dbReference type="GeneID" id="57012696"/>
<evidence type="ECO:0000256" key="2">
    <source>
        <dbReference type="ARBA" id="ARBA00022485"/>
    </source>
</evidence>
<dbReference type="STRING" id="54121.SAMN04515653_11940"/>
<dbReference type="Proteomes" id="UP000295472">
    <property type="component" value="Unassembled WGS sequence"/>
</dbReference>
<dbReference type="OrthoDB" id="9795268at2"/>
<keyword evidence="6" id="KW-0408">Iron</keyword>
<evidence type="ECO:0000313" key="11">
    <source>
        <dbReference type="EMBL" id="SDF52372.1"/>
    </source>
</evidence>
<evidence type="ECO:0000259" key="8">
    <source>
        <dbReference type="PROSITE" id="PS51379"/>
    </source>
</evidence>
<sequence length="94" mass="10518">MQLKKYITIDQNKCNGCGKCITHCTKGGIKIKSGKAVLAAESFCGSFINCIKKCPREAITIQRRKLSQVELDNEIAPNAGCFFSGRYDVNHWFE</sequence>
<keyword evidence="4" id="KW-0677">Repeat</keyword>
<accession>A0A1G6NSD8</accession>
<dbReference type="InterPro" id="IPR017896">
    <property type="entry name" value="4Fe4S_Fe-S-bd"/>
</dbReference>
<evidence type="ECO:0000313" key="17">
    <source>
        <dbReference type="Proteomes" id="UP000198945"/>
    </source>
</evidence>
<dbReference type="GO" id="GO:0046872">
    <property type="term" value="F:metal ion binding"/>
    <property type="evidence" value="ECO:0007669"/>
    <property type="project" value="UniProtKB-KW"/>
</dbReference>
<dbReference type="RefSeq" id="WP_073157691.1">
    <property type="nucleotide sequence ID" value="NZ_FMYT01000012.1"/>
</dbReference>
<evidence type="ECO:0000313" key="15">
    <source>
        <dbReference type="EMBL" id="TDX43757.1"/>
    </source>
</evidence>
<evidence type="ECO:0000313" key="14">
    <source>
        <dbReference type="EMBL" id="TDS29544.1"/>
    </source>
</evidence>
<reference evidence="16 18" key="2">
    <citation type="submission" date="2016-10" db="EMBL/GenBank/DDBJ databases">
        <authorList>
            <person name="Varghese N."/>
            <person name="Submissions S."/>
        </authorList>
    </citation>
    <scope>NUCLEOTIDE SEQUENCE [LARGE SCALE GENOMIC DNA]</scope>
    <source>
        <strain evidence="10 22">WG10</strain>
        <strain evidence="11 18">WG2</strain>
        <strain evidence="13 16">WG5</strain>
    </source>
</reference>
<evidence type="ECO:0000313" key="10">
    <source>
        <dbReference type="EMBL" id="SDC70729.1"/>
    </source>
</evidence>
<dbReference type="EMBL" id="QICM01000023">
    <property type="protein sequence ID" value="PXV63490.1"/>
    <property type="molecule type" value="Genomic_DNA"/>
</dbReference>
<evidence type="ECO:0000256" key="4">
    <source>
        <dbReference type="ARBA" id="ARBA00022737"/>
    </source>
</evidence>
<keyword evidence="1" id="KW-0813">Transport</keyword>
<protein>
    <submittedName>
        <fullName evidence="10">4Fe-4S binding domain-containing protein</fullName>
    </submittedName>
    <submittedName>
        <fullName evidence="9">4Fe-4S binding protein</fullName>
    </submittedName>
</protein>
<keyword evidence="5" id="KW-0249">Electron transport</keyword>
<dbReference type="Proteomes" id="UP000199519">
    <property type="component" value="Unassembled WGS sequence"/>
</dbReference>
<proteinExistence type="predicted"/>
<evidence type="ECO:0000256" key="3">
    <source>
        <dbReference type="ARBA" id="ARBA00022723"/>
    </source>
</evidence>
<evidence type="ECO:0000313" key="21">
    <source>
        <dbReference type="Proteomes" id="UP000295758"/>
    </source>
</evidence>
<evidence type="ECO:0000313" key="19">
    <source>
        <dbReference type="Proteomes" id="UP000247389"/>
    </source>
</evidence>
<reference evidence="9 19" key="3">
    <citation type="submission" date="2018-04" db="EMBL/GenBank/DDBJ databases">
        <title>Subsurface microbial communities from deep shales in Ohio and West Virginia, USA.</title>
        <authorList>
            <person name="Wrighton K."/>
        </authorList>
    </citation>
    <scope>NUCLEOTIDE SEQUENCE [LARGE SCALE GENOMIC DNA]</scope>
    <source>
        <strain evidence="15 20">DSMZ 11287</strain>
        <strain evidence="9 19">MSL28</strain>
    </source>
</reference>
<dbReference type="Proteomes" id="UP000324896">
    <property type="component" value="Unassembled WGS sequence"/>
</dbReference>
<dbReference type="GO" id="GO:0051539">
    <property type="term" value="F:4 iron, 4 sulfur cluster binding"/>
    <property type="evidence" value="ECO:0007669"/>
    <property type="project" value="UniProtKB-KW"/>
</dbReference>
<dbReference type="EMBL" id="FOHG01000014">
    <property type="protein sequence ID" value="SES97161.1"/>
    <property type="molecule type" value="Genomic_DNA"/>
</dbReference>
<dbReference type="EMBL" id="FMYT01000012">
    <property type="protein sequence ID" value="SDC70729.1"/>
    <property type="molecule type" value="Genomic_DNA"/>
</dbReference>
<gene>
    <name evidence="14" type="ORF">BY453_11731</name>
    <name evidence="15" type="ORF">C7954_11452</name>
    <name evidence="9" type="ORF">C8C78_12331</name>
    <name evidence="10" type="ORF">SAMN04488597_11232</name>
    <name evidence="11" type="ORF">SAMN04488598_11435</name>
    <name evidence="13" type="ORF">SAMN04515652_11435</name>
    <name evidence="12" type="ORF">SAMN04515654_11931</name>
</gene>
<dbReference type="Gene3D" id="3.30.70.20">
    <property type="match status" value="1"/>
</dbReference>
<evidence type="ECO:0000256" key="7">
    <source>
        <dbReference type="ARBA" id="ARBA00023014"/>
    </source>
</evidence>
<dbReference type="PANTHER" id="PTHR43687">
    <property type="entry name" value="ADENYLYLSULFATE REDUCTASE, BETA SUBUNIT"/>
    <property type="match status" value="1"/>
</dbReference>
<dbReference type="Proteomes" id="UP000247389">
    <property type="component" value="Unassembled WGS sequence"/>
</dbReference>
<dbReference type="EMBL" id="SOAA01000017">
    <property type="protein sequence ID" value="TDS29544.1"/>
    <property type="molecule type" value="Genomic_DNA"/>
</dbReference>
<feature type="domain" description="4Fe-4S ferredoxin-type" evidence="8">
    <location>
        <begin position="5"/>
        <end position="34"/>
    </location>
</feature>
<evidence type="ECO:0000313" key="20">
    <source>
        <dbReference type="Proteomes" id="UP000295472"/>
    </source>
</evidence>
<dbReference type="EMBL" id="FNBJ01000014">
    <property type="protein sequence ID" value="SDF52372.1"/>
    <property type="molecule type" value="Genomic_DNA"/>
</dbReference>
<dbReference type="PROSITE" id="PS51379">
    <property type="entry name" value="4FE4S_FER_2"/>
    <property type="match status" value="1"/>
</dbReference>
<dbReference type="InterPro" id="IPR050572">
    <property type="entry name" value="Fe-S_Ferredoxin"/>
</dbReference>
<evidence type="ECO:0000256" key="5">
    <source>
        <dbReference type="ARBA" id="ARBA00022982"/>
    </source>
</evidence>
<keyword evidence="7" id="KW-0411">Iron-sulfur</keyword>
<reference evidence="14 21" key="4">
    <citation type="submission" date="2019-03" db="EMBL/GenBank/DDBJ databases">
        <title>Deep subsurface shale carbon reservoir microbial communities from Ohio and West Virginia, USA.</title>
        <authorList>
            <person name="Wrighton K."/>
        </authorList>
    </citation>
    <scope>NUCLEOTIDE SEQUENCE [LARGE SCALE GENOMIC DNA]</scope>
    <source>
        <strain evidence="14 21">UTICA-S4D12</strain>
    </source>
</reference>
<dbReference type="SUPFAM" id="SSF54862">
    <property type="entry name" value="4Fe-4S ferredoxins"/>
    <property type="match status" value="1"/>
</dbReference>
<evidence type="ECO:0000256" key="6">
    <source>
        <dbReference type="ARBA" id="ARBA00023004"/>
    </source>
</evidence>